<gene>
    <name evidence="7" type="ORF">BJY28_001138</name>
</gene>
<evidence type="ECO:0000313" key="8">
    <source>
        <dbReference type="Proteomes" id="UP000592181"/>
    </source>
</evidence>
<feature type="transmembrane region" description="Helical" evidence="5">
    <location>
        <begin position="47"/>
        <end position="69"/>
    </location>
</feature>
<dbReference type="GO" id="GO:0016020">
    <property type="term" value="C:membrane"/>
    <property type="evidence" value="ECO:0007669"/>
    <property type="project" value="UniProtKB-SubCell"/>
</dbReference>
<evidence type="ECO:0000256" key="3">
    <source>
        <dbReference type="ARBA" id="ARBA00022989"/>
    </source>
</evidence>
<feature type="transmembrane region" description="Helical" evidence="5">
    <location>
        <begin position="89"/>
        <end position="116"/>
    </location>
</feature>
<feature type="transmembrane region" description="Helical" evidence="5">
    <location>
        <begin position="207"/>
        <end position="225"/>
    </location>
</feature>
<proteinExistence type="predicted"/>
<keyword evidence="4 5" id="KW-0472">Membrane</keyword>
<dbReference type="RefSeq" id="WP_179462135.1">
    <property type="nucleotide sequence ID" value="NZ_JACBZX010000001.1"/>
</dbReference>
<evidence type="ECO:0000256" key="2">
    <source>
        <dbReference type="ARBA" id="ARBA00022692"/>
    </source>
</evidence>
<accession>A0A852X1C6</accession>
<keyword evidence="2 5" id="KW-0812">Transmembrane</keyword>
<dbReference type="GO" id="GO:0140359">
    <property type="term" value="F:ABC-type transporter activity"/>
    <property type="evidence" value="ECO:0007669"/>
    <property type="project" value="InterPro"/>
</dbReference>
<name>A0A852X1C6_9MICO</name>
<dbReference type="InterPro" id="IPR013525">
    <property type="entry name" value="ABC2_TM"/>
</dbReference>
<keyword evidence="3 5" id="KW-1133">Transmembrane helix</keyword>
<dbReference type="Pfam" id="PF01061">
    <property type="entry name" value="ABC2_membrane"/>
    <property type="match status" value="1"/>
</dbReference>
<dbReference type="AlphaFoldDB" id="A0A852X1C6"/>
<feature type="transmembrane region" description="Helical" evidence="5">
    <location>
        <begin position="12"/>
        <end position="35"/>
    </location>
</feature>
<comment type="subcellular location">
    <subcellularLocation>
        <location evidence="1">Membrane</location>
        <topology evidence="1">Multi-pass membrane protein</topology>
    </subcellularLocation>
</comment>
<organism evidence="7 8">
    <name type="scientific">Janibacter alkaliphilus</name>
    <dbReference type="NCBI Taxonomy" id="1069963"/>
    <lineage>
        <taxon>Bacteria</taxon>
        <taxon>Bacillati</taxon>
        <taxon>Actinomycetota</taxon>
        <taxon>Actinomycetes</taxon>
        <taxon>Micrococcales</taxon>
        <taxon>Intrasporangiaceae</taxon>
        <taxon>Janibacter</taxon>
    </lineage>
</organism>
<evidence type="ECO:0000256" key="5">
    <source>
        <dbReference type="SAM" id="Phobius"/>
    </source>
</evidence>
<evidence type="ECO:0000256" key="1">
    <source>
        <dbReference type="ARBA" id="ARBA00004141"/>
    </source>
</evidence>
<evidence type="ECO:0000313" key="7">
    <source>
        <dbReference type="EMBL" id="NYG36669.1"/>
    </source>
</evidence>
<keyword evidence="8" id="KW-1185">Reference proteome</keyword>
<sequence length="235" mass="24131">MWNLVRAEIVQLWRHRIVALSAVAAPLIFAGVLLATRDQYDSAGSVAAMQVAVMASLGVYVTATTALAARRQHLFLKRLRTTPLSPSAIVAGMVLPSVLLSLIQTGIVLAVLAAVGSAPGNLGVVVAGVVALNLILGLLAVATSGVTSSPDHAQVTTLPIFLLVVGGAIWVAITGTTDQAGLKRLTPGGSISELVMQGWAGAPVGDVAPLVGPIVAWVLVGAVLARSTFRWEPRS</sequence>
<comment type="caution">
    <text evidence="7">The sequence shown here is derived from an EMBL/GenBank/DDBJ whole genome shotgun (WGS) entry which is preliminary data.</text>
</comment>
<protein>
    <submittedName>
        <fullName evidence="7">ABC-2 type transport system permease protein</fullName>
    </submittedName>
</protein>
<feature type="transmembrane region" description="Helical" evidence="5">
    <location>
        <begin position="122"/>
        <end position="143"/>
    </location>
</feature>
<dbReference type="EMBL" id="JACBZX010000001">
    <property type="protein sequence ID" value="NYG36669.1"/>
    <property type="molecule type" value="Genomic_DNA"/>
</dbReference>
<feature type="domain" description="ABC-2 type transporter transmembrane" evidence="6">
    <location>
        <begin position="2"/>
        <end position="163"/>
    </location>
</feature>
<reference evidence="7 8" key="1">
    <citation type="submission" date="2020-07" db="EMBL/GenBank/DDBJ databases">
        <title>Sequencing the genomes of 1000 actinobacteria strains.</title>
        <authorList>
            <person name="Klenk H.-P."/>
        </authorList>
    </citation>
    <scope>NUCLEOTIDE SEQUENCE [LARGE SCALE GENOMIC DNA]</scope>
    <source>
        <strain evidence="7 8">DSM 24723</strain>
    </source>
</reference>
<evidence type="ECO:0000259" key="6">
    <source>
        <dbReference type="Pfam" id="PF01061"/>
    </source>
</evidence>
<evidence type="ECO:0000256" key="4">
    <source>
        <dbReference type="ARBA" id="ARBA00023136"/>
    </source>
</evidence>
<feature type="transmembrane region" description="Helical" evidence="5">
    <location>
        <begin position="155"/>
        <end position="173"/>
    </location>
</feature>
<dbReference type="Proteomes" id="UP000592181">
    <property type="component" value="Unassembled WGS sequence"/>
</dbReference>